<feature type="compositionally biased region" description="Polar residues" evidence="1">
    <location>
        <begin position="1"/>
        <end position="12"/>
    </location>
</feature>
<dbReference type="AlphaFoldDB" id="D2GYH1"/>
<organism evidence="3">
    <name type="scientific">Ailuropoda melanoleuca</name>
    <name type="common">Giant panda</name>
    <dbReference type="NCBI Taxonomy" id="9646"/>
    <lineage>
        <taxon>Eukaryota</taxon>
        <taxon>Metazoa</taxon>
        <taxon>Chordata</taxon>
        <taxon>Craniata</taxon>
        <taxon>Vertebrata</taxon>
        <taxon>Euteleostomi</taxon>
        <taxon>Mammalia</taxon>
        <taxon>Eutheria</taxon>
        <taxon>Laurasiatheria</taxon>
        <taxon>Carnivora</taxon>
        <taxon>Caniformia</taxon>
        <taxon>Ursidae</taxon>
        <taxon>Ailuropoda</taxon>
    </lineage>
</organism>
<reference evidence="3" key="1">
    <citation type="journal article" date="2010" name="Nature">
        <title>The sequence and de novo assembly of the giant panda genome.</title>
        <authorList>
            <person name="Li R."/>
            <person name="Fan W."/>
            <person name="Tian G."/>
            <person name="Zhu H."/>
            <person name="He L."/>
            <person name="Cai J."/>
            <person name="Huang Q."/>
            <person name="Cai Q."/>
            <person name="Li B."/>
            <person name="Bai Y."/>
            <person name="Zhang Z."/>
            <person name="Zhang Y."/>
            <person name="Wang W."/>
            <person name="Li J."/>
            <person name="Wei F."/>
            <person name="Li H."/>
            <person name="Jian M."/>
            <person name="Li J."/>
            <person name="Zhang Z."/>
            <person name="Nielsen R."/>
            <person name="Li D."/>
            <person name="Gu W."/>
            <person name="Yang Z."/>
            <person name="Xuan Z."/>
            <person name="Ryder O.A."/>
            <person name="Leung F.C."/>
            <person name="Zhou Y."/>
            <person name="Cao J."/>
            <person name="Sun X."/>
            <person name="Fu Y."/>
            <person name="Fang X."/>
            <person name="Guo X."/>
            <person name="Wang B."/>
            <person name="Hou R."/>
            <person name="Shen F."/>
            <person name="Mu B."/>
            <person name="Ni P."/>
            <person name="Lin R."/>
            <person name="Qian W."/>
            <person name="Wang G."/>
            <person name="Yu C."/>
            <person name="Nie W."/>
            <person name="Wang J."/>
            <person name="Wu Z."/>
            <person name="Liang H."/>
            <person name="Min J."/>
            <person name="Wu Q."/>
            <person name="Cheng S."/>
            <person name="Ruan J."/>
            <person name="Wang M."/>
            <person name="Shi Z."/>
            <person name="Wen M."/>
            <person name="Liu B."/>
            <person name="Ren X."/>
            <person name="Zheng H."/>
            <person name="Dong D."/>
            <person name="Cook K."/>
            <person name="Shan G."/>
            <person name="Zhang H."/>
            <person name="Kosiol C."/>
            <person name="Xie X."/>
            <person name="Lu Z."/>
            <person name="Zheng H."/>
            <person name="Li Y."/>
            <person name="Steiner C.C."/>
            <person name="Lam T.T."/>
            <person name="Lin S."/>
            <person name="Zhang Q."/>
            <person name="Li G."/>
            <person name="Tian J."/>
            <person name="Gong T."/>
            <person name="Liu H."/>
            <person name="Zhang D."/>
            <person name="Fang L."/>
            <person name="Ye C."/>
            <person name="Zhang J."/>
            <person name="Hu W."/>
            <person name="Xu A."/>
            <person name="Ren Y."/>
            <person name="Zhang G."/>
            <person name="Bruford M.W."/>
            <person name="Li Q."/>
            <person name="Ma L."/>
            <person name="Guo Y."/>
            <person name="An N."/>
            <person name="Hu Y."/>
            <person name="Zheng Y."/>
            <person name="Shi Y."/>
            <person name="Li Z."/>
            <person name="Liu Q."/>
            <person name="Chen Y."/>
            <person name="Zhao J."/>
            <person name="Qu N."/>
            <person name="Zhao S."/>
            <person name="Tian F."/>
            <person name="Wang X."/>
            <person name="Wang H."/>
            <person name="Xu L."/>
            <person name="Liu X."/>
            <person name="Vinar T."/>
            <person name="Wang Y."/>
            <person name="Lam T.W."/>
            <person name="Yiu S.M."/>
            <person name="Liu S."/>
            <person name="Zhang H."/>
            <person name="Li D."/>
            <person name="Huang Y."/>
            <person name="Wang X."/>
            <person name="Yang G."/>
            <person name="Jiang Z."/>
            <person name="Wang J."/>
            <person name="Qin N."/>
            <person name="Li L."/>
            <person name="Li J."/>
            <person name="Bolund L."/>
            <person name="Kristiansen K."/>
            <person name="Wong G.K."/>
            <person name="Olson M."/>
            <person name="Zhang X."/>
            <person name="Li S."/>
            <person name="Yang H."/>
            <person name="Wang J."/>
            <person name="Wang J."/>
        </authorList>
    </citation>
    <scope>NUCLEOTIDE SEQUENCE [LARGE SCALE GENOMIC DNA]</scope>
</reference>
<feature type="non-terminal residue" evidence="3">
    <location>
        <position position="1"/>
    </location>
</feature>
<dbReference type="PROSITE" id="PS51361">
    <property type="entry name" value="TENEURIN_N"/>
    <property type="match status" value="1"/>
</dbReference>
<dbReference type="GO" id="GO:0007165">
    <property type="term" value="P:signal transduction"/>
    <property type="evidence" value="ECO:0007669"/>
    <property type="project" value="InterPro"/>
</dbReference>
<sequence>GKECHYTSSSLDSGDRHGPTQKSSSPSETLKAHDHGSQMHSGHRVTDLAPWESDGF</sequence>
<feature type="region of interest" description="Disordered" evidence="1">
    <location>
        <begin position="1"/>
        <end position="56"/>
    </location>
</feature>
<evidence type="ECO:0000256" key="1">
    <source>
        <dbReference type="SAM" id="MobiDB-lite"/>
    </source>
</evidence>
<dbReference type="EMBL" id="GL192380">
    <property type="protein sequence ID" value="EFB30139.1"/>
    <property type="molecule type" value="Genomic_DNA"/>
</dbReference>
<feature type="non-terminal residue" evidence="3">
    <location>
        <position position="56"/>
    </location>
</feature>
<feature type="domain" description="Teneurin N-terminal" evidence="2">
    <location>
        <begin position="1"/>
        <end position="56"/>
    </location>
</feature>
<protein>
    <recommendedName>
        <fullName evidence="2">Teneurin N-terminal domain-containing protein</fullName>
    </recommendedName>
</protein>
<gene>
    <name evidence="3" type="ORF">PANDA_002037</name>
</gene>
<dbReference type="Pfam" id="PF06484">
    <property type="entry name" value="Ten_N"/>
    <property type="match status" value="1"/>
</dbReference>
<accession>D2GYH1</accession>
<dbReference type="InterPro" id="IPR009471">
    <property type="entry name" value="Ten_N"/>
</dbReference>
<name>D2GYH1_AILME</name>
<proteinExistence type="predicted"/>
<dbReference type="InParanoid" id="D2GYH1"/>
<evidence type="ECO:0000259" key="2">
    <source>
        <dbReference type="PROSITE" id="PS51361"/>
    </source>
</evidence>
<dbReference type="GO" id="GO:0016020">
    <property type="term" value="C:membrane"/>
    <property type="evidence" value="ECO:0007669"/>
    <property type="project" value="InterPro"/>
</dbReference>
<evidence type="ECO:0000313" key="3">
    <source>
        <dbReference type="EMBL" id="EFB30139.1"/>
    </source>
</evidence>